<evidence type="ECO:0000313" key="2">
    <source>
        <dbReference type="EMBL" id="ACS85897.1"/>
    </source>
</evidence>
<dbReference type="GO" id="GO:0044660">
    <property type="term" value="P:viral release via pore formation in host cell membrane"/>
    <property type="evidence" value="ECO:0007669"/>
    <property type="project" value="InterPro"/>
</dbReference>
<feature type="transmembrane region" description="Helical" evidence="1">
    <location>
        <begin position="62"/>
        <end position="83"/>
    </location>
</feature>
<dbReference type="AlphaFoldDB" id="C6C703"/>
<keyword evidence="1" id="KW-0472">Membrane</keyword>
<evidence type="ECO:0000256" key="1">
    <source>
        <dbReference type="SAM" id="Phobius"/>
    </source>
</evidence>
<evidence type="ECO:0000313" key="3">
    <source>
        <dbReference type="Proteomes" id="UP000002734"/>
    </source>
</evidence>
<dbReference type="Pfam" id="PF04550">
    <property type="entry name" value="Phage_holin_3_2"/>
    <property type="match status" value="1"/>
</dbReference>
<proteinExistence type="predicted"/>
<accession>C6C703</accession>
<keyword evidence="1" id="KW-1133">Transmembrane helix</keyword>
<feature type="transmembrane region" description="Helical" evidence="1">
    <location>
        <begin position="36"/>
        <end position="56"/>
    </location>
</feature>
<dbReference type="HOGENOM" id="CLU_177684_0_0_6"/>
<dbReference type="STRING" id="579405.Dd703_2110"/>
<keyword evidence="3" id="KW-1185">Reference proteome</keyword>
<keyword evidence="1" id="KW-0812">Transmembrane</keyword>
<dbReference type="KEGG" id="dda:Dd703_2110"/>
<dbReference type="Proteomes" id="UP000002734">
    <property type="component" value="Chromosome"/>
</dbReference>
<reference evidence="2" key="1">
    <citation type="submission" date="2009-06" db="EMBL/GenBank/DDBJ databases">
        <title>Complete sequence of Dickeya dadantii Ech703.</title>
        <authorList>
            <consortium name="US DOE Joint Genome Institute"/>
            <person name="Lucas S."/>
            <person name="Copeland A."/>
            <person name="Lapidus A."/>
            <person name="Glavina del Rio T."/>
            <person name="Dalin E."/>
            <person name="Tice H."/>
            <person name="Bruce D."/>
            <person name="Goodwin L."/>
            <person name="Pitluck S."/>
            <person name="Chertkov O."/>
            <person name="Brettin T."/>
            <person name="Detter J.C."/>
            <person name="Han C."/>
            <person name="Larimer F."/>
            <person name="Land M."/>
            <person name="Hauser L."/>
            <person name="Kyrpides N."/>
            <person name="Mikhailova N."/>
            <person name="Balakrishnan V."/>
            <person name="Glasner J."/>
            <person name="Perna N.T."/>
        </authorList>
    </citation>
    <scope>NUCLEOTIDE SEQUENCE [LARGE SCALE GENOMIC DNA]</scope>
    <source>
        <strain evidence="2">Ech703</strain>
    </source>
</reference>
<dbReference type="eggNOG" id="ENOG5032UHU">
    <property type="taxonomic scope" value="Bacteria"/>
</dbReference>
<feature type="transmembrane region" description="Helical" evidence="1">
    <location>
        <begin position="6"/>
        <end position="24"/>
    </location>
</feature>
<protein>
    <submittedName>
        <fullName evidence="2">Holin family 2</fullName>
    </submittedName>
</protein>
<organism evidence="2 3">
    <name type="scientific">Musicola paradisiaca (strain Ech703)</name>
    <name type="common">Dickeya paradisiaca</name>
    <name type="synonym">Dickeya dadantii</name>
    <dbReference type="NCBI Taxonomy" id="579405"/>
    <lineage>
        <taxon>Bacteria</taxon>
        <taxon>Pseudomonadati</taxon>
        <taxon>Pseudomonadota</taxon>
        <taxon>Gammaproteobacteria</taxon>
        <taxon>Enterobacterales</taxon>
        <taxon>Pectobacteriaceae</taxon>
        <taxon>Musicola</taxon>
    </lineage>
</organism>
<name>C6C703_MUSP7</name>
<dbReference type="RefSeq" id="WP_015853806.1">
    <property type="nucleotide sequence ID" value="NC_012880.1"/>
</dbReference>
<sequence length="104" mass="11260">MNETDKNLISLFIIGMLIAVGKVLAGSEPITLRLFVGRVLLGGFVSMMAGIALVQFPDLSPVAINGIGAALGIAGYQTIELIIQRRIRQLNEKNANQEDKHDEQ</sequence>
<dbReference type="InterPro" id="IPR007633">
    <property type="entry name" value="Phage_P2_Holin"/>
</dbReference>
<dbReference type="EMBL" id="CP001654">
    <property type="protein sequence ID" value="ACS85897.1"/>
    <property type="molecule type" value="Genomic_DNA"/>
</dbReference>
<gene>
    <name evidence="2" type="ordered locus">Dd703_2110</name>
</gene>